<dbReference type="Gene3D" id="1.10.260.40">
    <property type="entry name" value="lambda repressor-like DNA-binding domains"/>
    <property type="match status" value="1"/>
</dbReference>
<dbReference type="InterPro" id="IPR010982">
    <property type="entry name" value="Lambda_DNA-bd_dom_sf"/>
</dbReference>
<reference evidence="3 4" key="1">
    <citation type="submission" date="2024-09" db="EMBL/GenBank/DDBJ databases">
        <authorList>
            <person name="Sun Q."/>
            <person name="Mori K."/>
        </authorList>
    </citation>
    <scope>NUCLEOTIDE SEQUENCE [LARGE SCALE GENOMIC DNA]</scope>
    <source>
        <strain evidence="3 4">CCM 7415</strain>
    </source>
</reference>
<dbReference type="Proteomes" id="UP001589814">
    <property type="component" value="Unassembled WGS sequence"/>
</dbReference>
<dbReference type="InterPro" id="IPR011051">
    <property type="entry name" value="RmlC_Cupin_sf"/>
</dbReference>
<dbReference type="Pfam" id="PF01381">
    <property type="entry name" value="HTH_3"/>
    <property type="match status" value="1"/>
</dbReference>
<evidence type="ECO:0000259" key="2">
    <source>
        <dbReference type="PROSITE" id="PS50943"/>
    </source>
</evidence>
<evidence type="ECO:0000313" key="4">
    <source>
        <dbReference type="Proteomes" id="UP001589814"/>
    </source>
</evidence>
<sequence>MTPEALQQLGQRIGQLRRQRHWSLSHLAERAGLAKSSLSRLEQGNANPTLDTLWRLAIQLEVPFAELIIDDPAPLDEGGVTARLIERGRGTPVVEAWWMQCRPHACRRAEAHGAGIREHASVISGRLLVGSEGEERQLGPGEHCDFAADRRHLYRGDDEGATFLLTIVYPQRPL</sequence>
<dbReference type="PROSITE" id="PS50943">
    <property type="entry name" value="HTH_CROC1"/>
    <property type="match status" value="1"/>
</dbReference>
<dbReference type="SUPFAM" id="SSF47413">
    <property type="entry name" value="lambda repressor-like DNA-binding domains"/>
    <property type="match status" value="1"/>
</dbReference>
<keyword evidence="4" id="KW-1185">Reference proteome</keyword>
<dbReference type="EMBL" id="JBHLVX010000049">
    <property type="protein sequence ID" value="MFC0268673.1"/>
    <property type="molecule type" value="Genomic_DNA"/>
</dbReference>
<gene>
    <name evidence="3" type="ORF">ACFFHW_11900</name>
</gene>
<dbReference type="RefSeq" id="WP_019952622.1">
    <property type="nucleotide sequence ID" value="NZ_JBHLVX010000049.1"/>
</dbReference>
<dbReference type="SUPFAM" id="SSF51182">
    <property type="entry name" value="RmlC-like cupins"/>
    <property type="match status" value="1"/>
</dbReference>
<proteinExistence type="predicted"/>
<dbReference type="InterPro" id="IPR001387">
    <property type="entry name" value="Cro/C1-type_HTH"/>
</dbReference>
<comment type="caution">
    <text evidence="3">The sequence shown here is derived from an EMBL/GenBank/DDBJ whole genome shotgun (WGS) entry which is preliminary data.</text>
</comment>
<dbReference type="PANTHER" id="PTHR46797">
    <property type="entry name" value="HTH-TYPE TRANSCRIPTIONAL REGULATOR"/>
    <property type="match status" value="1"/>
</dbReference>
<dbReference type="CDD" id="cd00093">
    <property type="entry name" value="HTH_XRE"/>
    <property type="match status" value="1"/>
</dbReference>
<dbReference type="PANTHER" id="PTHR46797:SF1">
    <property type="entry name" value="METHYLPHOSPHONATE SYNTHASE"/>
    <property type="match status" value="1"/>
</dbReference>
<dbReference type="InterPro" id="IPR050807">
    <property type="entry name" value="TransReg_Diox_bact_type"/>
</dbReference>
<dbReference type="Gene3D" id="2.60.120.10">
    <property type="entry name" value="Jelly Rolls"/>
    <property type="match status" value="1"/>
</dbReference>
<name>A0ABV6G4S7_9GAMM</name>
<accession>A0ABV6G4S7</accession>
<protein>
    <submittedName>
        <fullName evidence="3">Helix-turn-helix domain-containing protein</fullName>
    </submittedName>
</protein>
<evidence type="ECO:0000256" key="1">
    <source>
        <dbReference type="ARBA" id="ARBA00023125"/>
    </source>
</evidence>
<organism evidence="3 4">
    <name type="scientific">Kushneria aurantia</name>
    <dbReference type="NCBI Taxonomy" id="504092"/>
    <lineage>
        <taxon>Bacteria</taxon>
        <taxon>Pseudomonadati</taxon>
        <taxon>Pseudomonadota</taxon>
        <taxon>Gammaproteobacteria</taxon>
        <taxon>Oceanospirillales</taxon>
        <taxon>Halomonadaceae</taxon>
        <taxon>Kushneria</taxon>
    </lineage>
</organism>
<feature type="domain" description="HTH cro/C1-type" evidence="2">
    <location>
        <begin position="13"/>
        <end position="67"/>
    </location>
</feature>
<dbReference type="InterPro" id="IPR014710">
    <property type="entry name" value="RmlC-like_jellyroll"/>
</dbReference>
<evidence type="ECO:0000313" key="3">
    <source>
        <dbReference type="EMBL" id="MFC0268673.1"/>
    </source>
</evidence>
<dbReference type="SMART" id="SM00530">
    <property type="entry name" value="HTH_XRE"/>
    <property type="match status" value="1"/>
</dbReference>
<keyword evidence="1" id="KW-0238">DNA-binding</keyword>